<comment type="caution">
    <text evidence="4">The sequence shown here is derived from an EMBL/GenBank/DDBJ whole genome shotgun (WGS) entry which is preliminary data.</text>
</comment>
<keyword evidence="5" id="KW-1185">Reference proteome</keyword>
<evidence type="ECO:0000313" key="5">
    <source>
        <dbReference type="Proteomes" id="UP001363151"/>
    </source>
</evidence>
<evidence type="ECO:0000259" key="3">
    <source>
        <dbReference type="Pfam" id="PF04412"/>
    </source>
</evidence>
<gene>
    <name evidence="4" type="ORF">SO694_00004722</name>
</gene>
<dbReference type="EMBL" id="JBBJCI010000040">
    <property type="protein sequence ID" value="KAK7249778.1"/>
    <property type="molecule type" value="Genomic_DNA"/>
</dbReference>
<accession>A0ABR1G9U2</accession>
<sequence length="248" mass="25470">MEADFVAEQNASDASDASAAAPATAEVLVAGADGEPVAGEVLYSDRAESLVSVERAHIDACTYIGPGGLRFAERLHEMGGRFCVPTTTNACSVDRGRWRELGVPDALGVPADALADCYVALGAAPSFTCAPYLRDDAPARGEHLGYSESNAVARDARARRRGLVAALDPASDLGGFFARLGYVVGAKARRAGARGCRSGTLAGGLLGRLEGVLRGLWHDGGGALFHCRGQTPCEGLQGDLDGASGPSP</sequence>
<organism evidence="4 5">
    <name type="scientific">Aureococcus anophagefferens</name>
    <name type="common">Harmful bloom alga</name>
    <dbReference type="NCBI Taxonomy" id="44056"/>
    <lineage>
        <taxon>Eukaryota</taxon>
        <taxon>Sar</taxon>
        <taxon>Stramenopiles</taxon>
        <taxon>Ochrophyta</taxon>
        <taxon>Pelagophyceae</taxon>
        <taxon>Pelagomonadales</taxon>
        <taxon>Pelagomonadaceae</taxon>
        <taxon>Aureococcus</taxon>
    </lineage>
</organism>
<name>A0ABR1G9U2_AURAN</name>
<dbReference type="Pfam" id="PF04412">
    <property type="entry name" value="AcnX"/>
    <property type="match status" value="1"/>
</dbReference>
<reference evidence="4 5" key="1">
    <citation type="submission" date="2024-03" db="EMBL/GenBank/DDBJ databases">
        <title>Aureococcus anophagefferens CCMP1851 and Kratosvirus quantuckense: Draft genome of a second virus-susceptible host strain in the model system.</title>
        <authorList>
            <person name="Chase E."/>
            <person name="Truchon A.R."/>
            <person name="Schepens W."/>
            <person name="Wilhelm S.W."/>
        </authorList>
    </citation>
    <scope>NUCLEOTIDE SEQUENCE [LARGE SCALE GENOMIC DNA]</scope>
    <source>
        <strain evidence="4 5">CCMP1851</strain>
    </source>
</reference>
<dbReference type="PANTHER" id="PTHR36577">
    <property type="entry name" value="DUF521 DOMAIN PROTEIN (AFU_ORTHOLOGUE AFUA_6G00490)"/>
    <property type="match status" value="1"/>
</dbReference>
<proteinExistence type="predicted"/>
<feature type="domain" description="Phosphomevalonate dehydratase large subunit-like" evidence="3">
    <location>
        <begin position="47"/>
        <end position="153"/>
    </location>
</feature>
<keyword evidence="2" id="KW-0456">Lyase</keyword>
<evidence type="ECO:0000256" key="1">
    <source>
        <dbReference type="ARBA" id="ARBA00023004"/>
    </source>
</evidence>
<keyword evidence="1" id="KW-0408">Iron</keyword>
<dbReference type="PANTHER" id="PTHR36577:SF3">
    <property type="entry name" value="DUF521 DOMAIN PROTEIN (AFU_ORTHOLOGUE AFUA_6G00490)"/>
    <property type="match status" value="1"/>
</dbReference>
<dbReference type="InterPro" id="IPR007506">
    <property type="entry name" value="PMDh-L-like_dom"/>
</dbReference>
<dbReference type="Proteomes" id="UP001363151">
    <property type="component" value="Unassembled WGS sequence"/>
</dbReference>
<evidence type="ECO:0000256" key="2">
    <source>
        <dbReference type="ARBA" id="ARBA00023239"/>
    </source>
</evidence>
<evidence type="ECO:0000313" key="4">
    <source>
        <dbReference type="EMBL" id="KAK7249778.1"/>
    </source>
</evidence>
<protein>
    <recommendedName>
        <fullName evidence="3">Phosphomevalonate dehydratase large subunit-like domain-containing protein</fullName>
    </recommendedName>
</protein>